<evidence type="ECO:0000313" key="1">
    <source>
        <dbReference type="EMBL" id="KAF2030392.1"/>
    </source>
</evidence>
<comment type="caution">
    <text evidence="1">The sequence shown here is derived from an EMBL/GenBank/DDBJ whole genome shotgun (WGS) entry which is preliminary data.</text>
</comment>
<reference evidence="1" key="1">
    <citation type="journal article" date="2020" name="Stud. Mycol.">
        <title>101 Dothideomycetes genomes: a test case for predicting lifestyles and emergence of pathogens.</title>
        <authorList>
            <person name="Haridas S."/>
            <person name="Albert R."/>
            <person name="Binder M."/>
            <person name="Bloem J."/>
            <person name="Labutti K."/>
            <person name="Salamov A."/>
            <person name="Andreopoulos B."/>
            <person name="Baker S."/>
            <person name="Barry K."/>
            <person name="Bills G."/>
            <person name="Bluhm B."/>
            <person name="Cannon C."/>
            <person name="Castanera R."/>
            <person name="Culley D."/>
            <person name="Daum C."/>
            <person name="Ezra D."/>
            <person name="Gonzalez J."/>
            <person name="Henrissat B."/>
            <person name="Kuo A."/>
            <person name="Liang C."/>
            <person name="Lipzen A."/>
            <person name="Lutzoni F."/>
            <person name="Magnuson J."/>
            <person name="Mondo S."/>
            <person name="Nolan M."/>
            <person name="Ohm R."/>
            <person name="Pangilinan J."/>
            <person name="Park H.-J."/>
            <person name="Ramirez L."/>
            <person name="Alfaro M."/>
            <person name="Sun H."/>
            <person name="Tritt A."/>
            <person name="Yoshinaga Y."/>
            <person name="Zwiers L.-H."/>
            <person name="Turgeon B."/>
            <person name="Goodwin S."/>
            <person name="Spatafora J."/>
            <person name="Crous P."/>
            <person name="Grigoriev I."/>
        </authorList>
    </citation>
    <scope>NUCLEOTIDE SEQUENCE</scope>
    <source>
        <strain evidence="1">CBS 110217</strain>
    </source>
</reference>
<keyword evidence="2" id="KW-1185">Reference proteome</keyword>
<name>A0A9P4LN67_9PLEO</name>
<gene>
    <name evidence="1" type="ORF">EK21DRAFT_111915</name>
</gene>
<dbReference type="Proteomes" id="UP000799777">
    <property type="component" value="Unassembled WGS sequence"/>
</dbReference>
<evidence type="ECO:0000313" key="2">
    <source>
        <dbReference type="Proteomes" id="UP000799777"/>
    </source>
</evidence>
<proteinExistence type="predicted"/>
<sequence length="154" mass="17420">MEITWETMNQSPFEAFWSNRGKVEELAETRHLSKLIPTYLCTAKLLHLAGRQGILAAKQSMWKLPVFWRKTRTNESSQKLGDIEVLILRGAQTGVHRPRLDTTPGTHQRTQDKINDDGSVRAMSLCKGWEAIGHADSSVAAVGTKRSRKVYKYP</sequence>
<dbReference type="EMBL" id="ML978190">
    <property type="protein sequence ID" value="KAF2030392.1"/>
    <property type="molecule type" value="Genomic_DNA"/>
</dbReference>
<dbReference type="AlphaFoldDB" id="A0A9P4LN67"/>
<protein>
    <submittedName>
        <fullName evidence="1">Uncharacterized protein</fullName>
    </submittedName>
</protein>
<organism evidence="1 2">
    <name type="scientific">Setomelanomma holmii</name>
    <dbReference type="NCBI Taxonomy" id="210430"/>
    <lineage>
        <taxon>Eukaryota</taxon>
        <taxon>Fungi</taxon>
        <taxon>Dikarya</taxon>
        <taxon>Ascomycota</taxon>
        <taxon>Pezizomycotina</taxon>
        <taxon>Dothideomycetes</taxon>
        <taxon>Pleosporomycetidae</taxon>
        <taxon>Pleosporales</taxon>
        <taxon>Pleosporineae</taxon>
        <taxon>Phaeosphaeriaceae</taxon>
        <taxon>Setomelanomma</taxon>
    </lineage>
</organism>
<accession>A0A9P4LN67</accession>